<keyword evidence="2" id="KW-0067">ATP-binding</keyword>
<evidence type="ECO:0000313" key="6">
    <source>
        <dbReference type="Proteomes" id="UP000654279"/>
    </source>
</evidence>
<dbReference type="CDD" id="cd18797">
    <property type="entry name" value="SF2_C_Hrq"/>
    <property type="match status" value="1"/>
</dbReference>
<dbReference type="Pfam" id="PF09369">
    <property type="entry name" value="MZB"/>
    <property type="match status" value="1"/>
</dbReference>
<dbReference type="InterPro" id="IPR055227">
    <property type="entry name" value="HRQ1_WHD"/>
</dbReference>
<dbReference type="AlphaFoldDB" id="A0A926HLF8"/>
<dbReference type="Pfam" id="PF00270">
    <property type="entry name" value="DEAD"/>
    <property type="match status" value="1"/>
</dbReference>
<protein>
    <submittedName>
        <fullName evidence="5">DEAD/DEAH box helicase</fullName>
    </submittedName>
</protein>
<evidence type="ECO:0000259" key="3">
    <source>
        <dbReference type="PROSITE" id="PS51192"/>
    </source>
</evidence>
<feature type="domain" description="Helicase ATP-binding" evidence="3">
    <location>
        <begin position="59"/>
        <end position="239"/>
    </location>
</feature>
<dbReference type="GO" id="GO:0005524">
    <property type="term" value="F:ATP binding"/>
    <property type="evidence" value="ECO:0007669"/>
    <property type="project" value="UniProtKB-KW"/>
</dbReference>
<dbReference type="GO" id="GO:0006289">
    <property type="term" value="P:nucleotide-excision repair"/>
    <property type="evidence" value="ECO:0007669"/>
    <property type="project" value="TreeGrafter"/>
</dbReference>
<dbReference type="SMART" id="SM00490">
    <property type="entry name" value="HELICc"/>
    <property type="match status" value="1"/>
</dbReference>
<dbReference type="SMART" id="SM00487">
    <property type="entry name" value="DEXDc"/>
    <property type="match status" value="1"/>
</dbReference>
<dbReference type="CDD" id="cd17923">
    <property type="entry name" value="DEXHc_Hrq1-like"/>
    <property type="match status" value="1"/>
</dbReference>
<dbReference type="Pfam" id="PF22982">
    <property type="entry name" value="WHD_HRQ1"/>
    <property type="match status" value="1"/>
</dbReference>
<dbReference type="EMBL" id="JACRSO010000001">
    <property type="protein sequence ID" value="MBC8528439.1"/>
    <property type="molecule type" value="Genomic_DNA"/>
</dbReference>
<dbReference type="Proteomes" id="UP000654279">
    <property type="component" value="Unassembled WGS sequence"/>
</dbReference>
<dbReference type="InterPro" id="IPR001650">
    <property type="entry name" value="Helicase_C-like"/>
</dbReference>
<dbReference type="GO" id="GO:0043138">
    <property type="term" value="F:3'-5' DNA helicase activity"/>
    <property type="evidence" value="ECO:0007669"/>
    <property type="project" value="TreeGrafter"/>
</dbReference>
<keyword evidence="6" id="KW-1185">Reference proteome</keyword>
<evidence type="ECO:0000313" key="5">
    <source>
        <dbReference type="EMBL" id="MBC8528439.1"/>
    </source>
</evidence>
<dbReference type="Gene3D" id="3.40.50.300">
    <property type="entry name" value="P-loop containing nucleotide triphosphate hydrolases"/>
    <property type="match status" value="2"/>
</dbReference>
<comment type="caution">
    <text evidence="5">The sequence shown here is derived from an EMBL/GenBank/DDBJ whole genome shotgun (WGS) entry which is preliminary data.</text>
</comment>
<sequence>MLEHLKGDPFFMQNVTGWHIQPAQAARTLPFPDRVAPELRAAYEKRGIRALYTHQRQAFDALEAGKNVVVVTPTASGKTLCYNLPVLNAIARDENARALYLFPTKALSSDQVSAVTEIVDQLGQDIKAFTYDGDTSVSARAAVRQAAHIVVTNPDMLHSGIMPHHTKWVKLFENLRYIVIDEVHTYRGVFGSHLCNVLRRLKRICAFYGAHPQFICCSATIDNPKELAESICRVPMELVDDNGAPRGERHFIFYNPPLVNRQLGVRKNAVIETRKIATELIRNHIQTIVFARSRVNVEVLTNYLSEAAGSGEKIRGYRGGYLPSERRAIERGLRAGDILGVVSTNALELGIDIGSLEASVLCGFPGTIASTWQQAGRAGRRAGESLTILVATSSPLDQYIIRHPEYFFTASPEQARINPDNLYILLSHFKCAAYELPFVDGETFGTDTAQPLLEFLQDEKILRHVGGRWHWMSEEFPASEISLRTAVSENFVVVNITNPEHPKVIGEMDKFTVPMLLHEQAIYLHQGRQYQVEKLDWENRKGYVREVNVDYYTDANMLTSLRVLDVFRDGERAGIPRFSGEVLVSEITTLFKKFKLDTHENVGWGKVHLPQQDMHTTAYWLTLPAKVREKYTVPQIEKALGGIANLLRNIAPVLLMCDPMDIRVQMQVRGPFTEEPTLFLYDNYPGGMGFADRLYELHEELLGQVLKMLISCECESGCPSCVGPALENGEDGKYLTRKVLEAMLL</sequence>
<keyword evidence="5" id="KW-0347">Helicase</keyword>
<dbReference type="InterPro" id="IPR018973">
    <property type="entry name" value="MZB"/>
</dbReference>
<dbReference type="InterPro" id="IPR014001">
    <property type="entry name" value="Helicase_ATP-bd"/>
</dbReference>
<dbReference type="GO" id="GO:0036297">
    <property type="term" value="P:interstrand cross-link repair"/>
    <property type="evidence" value="ECO:0007669"/>
    <property type="project" value="TreeGrafter"/>
</dbReference>
<evidence type="ECO:0000259" key="4">
    <source>
        <dbReference type="PROSITE" id="PS51194"/>
    </source>
</evidence>
<keyword evidence="1" id="KW-0547">Nucleotide-binding</keyword>
<evidence type="ECO:0000256" key="1">
    <source>
        <dbReference type="ARBA" id="ARBA00022741"/>
    </source>
</evidence>
<dbReference type="PROSITE" id="PS51194">
    <property type="entry name" value="HELICASE_CTER"/>
    <property type="match status" value="1"/>
</dbReference>
<accession>A0A926HLF8</accession>
<reference evidence="5" key="1">
    <citation type="submission" date="2020-08" db="EMBL/GenBank/DDBJ databases">
        <title>Genome public.</title>
        <authorList>
            <person name="Liu C."/>
            <person name="Sun Q."/>
        </authorList>
    </citation>
    <scope>NUCLEOTIDE SEQUENCE</scope>
    <source>
        <strain evidence="5">NSJ-44</strain>
    </source>
</reference>
<evidence type="ECO:0000256" key="2">
    <source>
        <dbReference type="ARBA" id="ARBA00022840"/>
    </source>
</evidence>
<dbReference type="PANTHER" id="PTHR47957:SF3">
    <property type="entry name" value="ATP-DEPENDENT HELICASE HRQ1"/>
    <property type="match status" value="1"/>
</dbReference>
<dbReference type="SUPFAM" id="SSF52540">
    <property type="entry name" value="P-loop containing nucleoside triphosphate hydrolases"/>
    <property type="match status" value="1"/>
</dbReference>
<organism evidence="5 6">
    <name type="scientific">Luoshenia tenuis</name>
    <dbReference type="NCBI Taxonomy" id="2763654"/>
    <lineage>
        <taxon>Bacteria</taxon>
        <taxon>Bacillati</taxon>
        <taxon>Bacillota</taxon>
        <taxon>Clostridia</taxon>
        <taxon>Christensenellales</taxon>
        <taxon>Christensenellaceae</taxon>
        <taxon>Luoshenia</taxon>
    </lineage>
</organism>
<feature type="domain" description="Helicase C-terminal" evidence="4">
    <location>
        <begin position="276"/>
        <end position="423"/>
    </location>
</feature>
<gene>
    <name evidence="5" type="ORF">H8699_03190</name>
</gene>
<dbReference type="GO" id="GO:0003676">
    <property type="term" value="F:nucleic acid binding"/>
    <property type="evidence" value="ECO:0007669"/>
    <property type="project" value="InterPro"/>
</dbReference>
<dbReference type="PROSITE" id="PS51192">
    <property type="entry name" value="HELICASE_ATP_BIND_1"/>
    <property type="match status" value="1"/>
</dbReference>
<name>A0A926HLF8_9FIRM</name>
<dbReference type="InterPro" id="IPR027417">
    <property type="entry name" value="P-loop_NTPase"/>
</dbReference>
<dbReference type="InterPro" id="IPR011545">
    <property type="entry name" value="DEAD/DEAH_box_helicase_dom"/>
</dbReference>
<dbReference type="PANTHER" id="PTHR47957">
    <property type="entry name" value="ATP-DEPENDENT HELICASE HRQ1"/>
    <property type="match status" value="1"/>
</dbReference>
<dbReference type="Pfam" id="PF00271">
    <property type="entry name" value="Helicase_C"/>
    <property type="match status" value="1"/>
</dbReference>
<keyword evidence="5" id="KW-0378">Hydrolase</keyword>
<proteinExistence type="predicted"/>